<dbReference type="Gene3D" id="3.10.20.600">
    <property type="match status" value="1"/>
</dbReference>
<dbReference type="SUPFAM" id="SSF142984">
    <property type="entry name" value="Nqo1 middle domain-like"/>
    <property type="match status" value="1"/>
</dbReference>
<keyword evidence="9" id="KW-0411">Iron-sulfur</keyword>
<evidence type="ECO:0000256" key="1">
    <source>
        <dbReference type="ARBA" id="ARBA00001917"/>
    </source>
</evidence>
<dbReference type="GO" id="GO:0051539">
    <property type="term" value="F:4 iron, 4 sulfur cluster binding"/>
    <property type="evidence" value="ECO:0007669"/>
    <property type="project" value="UniProtKB-KW"/>
</dbReference>
<dbReference type="SUPFAM" id="SSF54862">
    <property type="entry name" value="4Fe-4S ferredoxins"/>
    <property type="match status" value="1"/>
</dbReference>
<proteinExistence type="inferred from homology"/>
<dbReference type="PANTHER" id="PTHR11780">
    <property type="entry name" value="NADH-UBIQUINONE OXIDOREDUCTASE FLAVOPROTEIN 1 NDUFV1"/>
    <property type="match status" value="1"/>
</dbReference>
<evidence type="ECO:0000256" key="9">
    <source>
        <dbReference type="ARBA" id="ARBA00023014"/>
    </source>
</evidence>
<accession>A0A6I6FSL3</accession>
<evidence type="ECO:0000256" key="3">
    <source>
        <dbReference type="ARBA" id="ARBA00007523"/>
    </source>
</evidence>
<organism evidence="12 13">
    <name type="scientific">Streptomyces ficellus</name>
    <dbReference type="NCBI Taxonomy" id="1977088"/>
    <lineage>
        <taxon>Bacteria</taxon>
        <taxon>Bacillati</taxon>
        <taxon>Actinomycetota</taxon>
        <taxon>Actinomycetes</taxon>
        <taxon>Kitasatosporales</taxon>
        <taxon>Streptomycetaceae</taxon>
        <taxon>Streptomyces</taxon>
    </lineage>
</organism>
<evidence type="ECO:0000259" key="11">
    <source>
        <dbReference type="SMART" id="SM00928"/>
    </source>
</evidence>
<dbReference type="AlphaFoldDB" id="A0A6I6FSL3"/>
<dbReference type="GO" id="GO:0003954">
    <property type="term" value="F:NADH dehydrogenase activity"/>
    <property type="evidence" value="ECO:0007669"/>
    <property type="project" value="TreeGrafter"/>
</dbReference>
<dbReference type="Pfam" id="PF10589">
    <property type="entry name" value="NADH_4Fe-4S"/>
    <property type="match status" value="1"/>
</dbReference>
<dbReference type="InterPro" id="IPR019575">
    <property type="entry name" value="Nuop51_4Fe4S-bd"/>
</dbReference>
<evidence type="ECO:0000256" key="8">
    <source>
        <dbReference type="ARBA" id="ARBA00023004"/>
    </source>
</evidence>
<dbReference type="InterPro" id="IPR050837">
    <property type="entry name" value="ComplexI_51kDa_subunit"/>
</dbReference>
<dbReference type="GO" id="GO:0046872">
    <property type="term" value="F:metal ion binding"/>
    <property type="evidence" value="ECO:0007669"/>
    <property type="project" value="UniProtKB-KW"/>
</dbReference>
<evidence type="ECO:0000256" key="6">
    <source>
        <dbReference type="ARBA" id="ARBA00022643"/>
    </source>
</evidence>
<keyword evidence="8" id="KW-0408">Iron</keyword>
<evidence type="ECO:0000256" key="2">
    <source>
        <dbReference type="ARBA" id="ARBA00001966"/>
    </source>
</evidence>
<keyword evidence="6" id="KW-0288">FMN</keyword>
<dbReference type="Proteomes" id="UP000422572">
    <property type="component" value="Chromosome"/>
</dbReference>
<sequence>MNAPLPDVPEVRVVGLPQLTQGFDLVERLDLQMHLKVHGPLEPMGGERLAQLAEEISLTGRGGAGFPFGRKLRAVAKATIRRGVRPVVVVNGSEGEPACRKDTVLLNRAPHLILDGALLAAEALGARTLVVVVTRNSTEVSIRAALAERGLSDRRGQRLRARVVRTPERMVSGEASSVIRAVNGGPAIPPGRRERAAESGVGNAPTLLSNAETFAQLAIAARVGAGRYSQHGLDSEPGTVMLTISGQVARPMVVEVPTGVPMRYVLQLAGAPQTPQGVLTGGYHGNWIDSMAVDNCVISKQSMAAVGGALGAGAILPIGPDTCPLGEAQRVANWLAAETAGQCGPCRLGLPAAAGGLSDVLNGGGPAALEALREVTQAVKGRGVCKHPDGSARFFSSTLSAFTDDLAAHVLHGGCGRPTLGTLPLPEPGYQEAVESIPSGEKLAVDWTLCKGHGLCADILPELIRMGRDGYPVLSEASVPTHLRDRAQLAVRRCPELALRLEQGPQERPSRPALPSADRKALGSGRG</sequence>
<dbReference type="EMBL" id="CP034279">
    <property type="protein sequence ID" value="QGV80678.1"/>
    <property type="molecule type" value="Genomic_DNA"/>
</dbReference>
<dbReference type="InterPro" id="IPR037225">
    <property type="entry name" value="Nuo51_FMN-bd_sf"/>
</dbReference>
<keyword evidence="13" id="KW-1185">Reference proteome</keyword>
<dbReference type="FunFam" id="3.40.50.11540:FF:000002">
    <property type="entry name" value="Putative oxidoreductase"/>
    <property type="match status" value="1"/>
</dbReference>
<evidence type="ECO:0000256" key="10">
    <source>
        <dbReference type="SAM" id="MobiDB-lite"/>
    </source>
</evidence>
<gene>
    <name evidence="12" type="ORF">EIZ62_22400</name>
</gene>
<evidence type="ECO:0000256" key="7">
    <source>
        <dbReference type="ARBA" id="ARBA00022723"/>
    </source>
</evidence>
<comment type="cofactor">
    <cofactor evidence="1">
        <name>FMN</name>
        <dbReference type="ChEBI" id="CHEBI:58210"/>
    </cofactor>
</comment>
<dbReference type="Pfam" id="PF13459">
    <property type="entry name" value="Fer4_15"/>
    <property type="match status" value="1"/>
</dbReference>
<dbReference type="GO" id="GO:0045333">
    <property type="term" value="P:cellular respiration"/>
    <property type="evidence" value="ECO:0007669"/>
    <property type="project" value="TreeGrafter"/>
</dbReference>
<dbReference type="SUPFAM" id="SSF142019">
    <property type="entry name" value="Nqo1 FMN-binding domain-like"/>
    <property type="match status" value="1"/>
</dbReference>
<dbReference type="Gene3D" id="1.20.1440.230">
    <property type="entry name" value="NADH-ubiquinone oxidoreductase 51kDa subunit, iron-sulphur binding domain"/>
    <property type="match status" value="1"/>
</dbReference>
<evidence type="ECO:0000256" key="5">
    <source>
        <dbReference type="ARBA" id="ARBA00022630"/>
    </source>
</evidence>
<evidence type="ECO:0000256" key="4">
    <source>
        <dbReference type="ARBA" id="ARBA00022485"/>
    </source>
</evidence>
<dbReference type="SMART" id="SM00928">
    <property type="entry name" value="NADH_4Fe-4S"/>
    <property type="match status" value="1"/>
</dbReference>
<keyword evidence="4" id="KW-0004">4Fe-4S</keyword>
<comment type="similarity">
    <text evidence="3">Belongs to the complex I 51 kDa subunit family.</text>
</comment>
<feature type="domain" description="NADH-ubiquinone oxidoreductase 51kDa subunit iron-sulphur binding" evidence="11">
    <location>
        <begin position="325"/>
        <end position="369"/>
    </location>
</feature>
<evidence type="ECO:0000313" key="12">
    <source>
        <dbReference type="EMBL" id="QGV80678.1"/>
    </source>
</evidence>
<dbReference type="KEGG" id="sfic:EIZ62_22400"/>
<dbReference type="InterPro" id="IPR011538">
    <property type="entry name" value="Nuo51_FMN-bd"/>
</dbReference>
<dbReference type="Gene3D" id="3.30.70.20">
    <property type="match status" value="1"/>
</dbReference>
<keyword evidence="7" id="KW-0479">Metal-binding</keyword>
<keyword evidence="5" id="KW-0285">Flavoprotein</keyword>
<dbReference type="InterPro" id="IPR037207">
    <property type="entry name" value="Nuop51_4Fe4S-bd_sf"/>
</dbReference>
<dbReference type="RefSeq" id="WP_156694447.1">
    <property type="nucleotide sequence ID" value="NZ_CP034279.1"/>
</dbReference>
<dbReference type="OrthoDB" id="3396880at2"/>
<protein>
    <submittedName>
        <fullName evidence="12">Oxidoreductase</fullName>
    </submittedName>
</protein>
<reference evidence="12 13" key="1">
    <citation type="submission" date="2018-12" db="EMBL/GenBank/DDBJ databases">
        <title>Complete genome sequence of Streptomyces ficellus NRRL8067, the producer of ficellomycin, feldamycin and nojirimycin.</title>
        <authorList>
            <person name="Zhang H."/>
            <person name="Yue R."/>
            <person name="Liu Y."/>
            <person name="Li M."/>
            <person name="Mu H."/>
            <person name="Zhang J."/>
        </authorList>
    </citation>
    <scope>NUCLEOTIDE SEQUENCE [LARGE SCALE GENOMIC DNA]</scope>
    <source>
        <strain evidence="12 13">NRRL 8067</strain>
    </source>
</reference>
<dbReference type="PANTHER" id="PTHR11780:SF10">
    <property type="entry name" value="NADH DEHYDROGENASE [UBIQUINONE] FLAVOPROTEIN 1, MITOCHONDRIAL"/>
    <property type="match status" value="1"/>
</dbReference>
<dbReference type="Pfam" id="PF01512">
    <property type="entry name" value="Complex1_51K"/>
    <property type="match status" value="1"/>
</dbReference>
<comment type="cofactor">
    <cofactor evidence="2">
        <name>[4Fe-4S] cluster</name>
        <dbReference type="ChEBI" id="CHEBI:49883"/>
    </cofactor>
</comment>
<dbReference type="Gene3D" id="3.40.50.11540">
    <property type="entry name" value="NADH-ubiquinone oxidoreductase 51kDa subunit"/>
    <property type="match status" value="1"/>
</dbReference>
<evidence type="ECO:0000313" key="13">
    <source>
        <dbReference type="Proteomes" id="UP000422572"/>
    </source>
</evidence>
<dbReference type="SUPFAM" id="SSF140490">
    <property type="entry name" value="Nqo1C-terminal domain-like"/>
    <property type="match status" value="1"/>
</dbReference>
<feature type="region of interest" description="Disordered" evidence="10">
    <location>
        <begin position="501"/>
        <end position="527"/>
    </location>
</feature>
<name>A0A6I6FSL3_9ACTN</name>